<dbReference type="Proteomes" id="UP000663870">
    <property type="component" value="Unassembled WGS sequence"/>
</dbReference>
<dbReference type="EMBL" id="CAJNOH010015794">
    <property type="protein sequence ID" value="CAF1566639.1"/>
    <property type="molecule type" value="Genomic_DNA"/>
</dbReference>
<feature type="non-terminal residue" evidence="2">
    <location>
        <position position="1"/>
    </location>
</feature>
<name>A0A815Y5H0_9BILA</name>
<proteinExistence type="predicted"/>
<evidence type="ECO:0000313" key="3">
    <source>
        <dbReference type="EMBL" id="CAF1679470.1"/>
    </source>
</evidence>
<organism evidence="2 4">
    <name type="scientific">Rotaria sordida</name>
    <dbReference type="NCBI Taxonomy" id="392033"/>
    <lineage>
        <taxon>Eukaryota</taxon>
        <taxon>Metazoa</taxon>
        <taxon>Spiralia</taxon>
        <taxon>Gnathifera</taxon>
        <taxon>Rotifera</taxon>
        <taxon>Eurotatoria</taxon>
        <taxon>Bdelloidea</taxon>
        <taxon>Philodinida</taxon>
        <taxon>Philodinidae</taxon>
        <taxon>Rotaria</taxon>
    </lineage>
</organism>
<evidence type="ECO:0000313" key="2">
    <source>
        <dbReference type="EMBL" id="CAF1566639.1"/>
    </source>
</evidence>
<dbReference type="InterPro" id="IPR013594">
    <property type="entry name" value="Dynein_heavy_tail"/>
</dbReference>
<evidence type="ECO:0000313" key="4">
    <source>
        <dbReference type="Proteomes" id="UP000663854"/>
    </source>
</evidence>
<gene>
    <name evidence="3" type="ORF">JXQ802_LOCUS58928</name>
    <name evidence="2" type="ORF">PYM288_LOCUS42285</name>
</gene>
<accession>A0A815Y5H0</accession>
<dbReference type="Proteomes" id="UP000663854">
    <property type="component" value="Unassembled WGS sequence"/>
</dbReference>
<protein>
    <recommendedName>
        <fullName evidence="1">Dynein heavy chain tail domain-containing protein</fullName>
    </recommendedName>
</protein>
<dbReference type="Pfam" id="PF08385">
    <property type="entry name" value="DHC_N1"/>
    <property type="match status" value="1"/>
</dbReference>
<evidence type="ECO:0000313" key="5">
    <source>
        <dbReference type="Proteomes" id="UP000663870"/>
    </source>
</evidence>
<dbReference type="AlphaFoldDB" id="A0A815Y5H0"/>
<reference evidence="2" key="1">
    <citation type="submission" date="2021-02" db="EMBL/GenBank/DDBJ databases">
        <authorList>
            <person name="Nowell W R."/>
        </authorList>
    </citation>
    <scope>NUCLEOTIDE SEQUENCE</scope>
</reference>
<feature type="domain" description="Dynein heavy chain tail" evidence="1">
    <location>
        <begin position="2"/>
        <end position="88"/>
    </location>
</feature>
<evidence type="ECO:0000259" key="1">
    <source>
        <dbReference type="Pfam" id="PF08385"/>
    </source>
</evidence>
<keyword evidence="5" id="KW-1185">Reference proteome</keyword>
<sequence length="107" mass="12669">GFPPIAGAIQWARFLFTRIKLPMIKFRSVNRLLQSEQGVTAKNRFIETGIVLKEYEEELYTKWLDNIIKYLPIYLKQSLLIDAEQRPDLFLNDNNNNNNNHQQFINN</sequence>
<dbReference type="EMBL" id="CAJNOL010017720">
    <property type="protein sequence ID" value="CAF1679470.1"/>
    <property type="molecule type" value="Genomic_DNA"/>
</dbReference>
<feature type="non-terminal residue" evidence="2">
    <location>
        <position position="107"/>
    </location>
</feature>
<comment type="caution">
    <text evidence="2">The sequence shown here is derived from an EMBL/GenBank/DDBJ whole genome shotgun (WGS) entry which is preliminary data.</text>
</comment>